<reference evidence="3" key="1">
    <citation type="submission" date="2017-09" db="EMBL/GenBank/DDBJ databases">
        <title>Depth-based differentiation of microbial function through sediment-hosted aquifers and enrichment of novel symbionts in the deep terrestrial subsurface.</title>
        <authorList>
            <person name="Probst A.J."/>
            <person name="Ladd B."/>
            <person name="Jarett J.K."/>
            <person name="Geller-Mcgrath D.E."/>
            <person name="Sieber C.M.K."/>
            <person name="Emerson J.B."/>
            <person name="Anantharaman K."/>
            <person name="Thomas B.C."/>
            <person name="Malmstrom R."/>
            <person name="Stieglmeier M."/>
            <person name="Klingl A."/>
            <person name="Woyke T."/>
            <person name="Ryan C.M."/>
            <person name="Banfield J.F."/>
        </authorList>
    </citation>
    <scope>NUCLEOTIDE SEQUENCE [LARGE SCALE GENOMIC DNA]</scope>
</reference>
<feature type="transmembrane region" description="Helical" evidence="1">
    <location>
        <begin position="12"/>
        <end position="32"/>
    </location>
</feature>
<keyword evidence="1" id="KW-0812">Transmembrane</keyword>
<dbReference type="Proteomes" id="UP000230843">
    <property type="component" value="Unassembled WGS sequence"/>
</dbReference>
<sequence>MIDLLCTKGGSMLIKTIAIVLLCFLFWILLAISRVQMEGDEKTGKKLSGGEFNKAVLKKMFSPFRIKKHPPKKRRAR</sequence>
<dbReference type="AlphaFoldDB" id="A0A2M7Z6F1"/>
<evidence type="ECO:0000256" key="1">
    <source>
        <dbReference type="SAM" id="Phobius"/>
    </source>
</evidence>
<comment type="caution">
    <text evidence="2">The sequence shown here is derived from an EMBL/GenBank/DDBJ whole genome shotgun (WGS) entry which is preliminary data.</text>
</comment>
<name>A0A2M7Z6F1_9BACT</name>
<protein>
    <submittedName>
        <fullName evidence="2">Uncharacterized protein</fullName>
    </submittedName>
</protein>
<evidence type="ECO:0000313" key="3">
    <source>
        <dbReference type="Proteomes" id="UP000230843"/>
    </source>
</evidence>
<dbReference type="EMBL" id="PFVJ01000065">
    <property type="protein sequence ID" value="PJA89652.1"/>
    <property type="molecule type" value="Genomic_DNA"/>
</dbReference>
<gene>
    <name evidence="2" type="ORF">CO137_03110</name>
</gene>
<accession>A0A2M7Z6F1</accession>
<proteinExistence type="predicted"/>
<evidence type="ECO:0000313" key="2">
    <source>
        <dbReference type="EMBL" id="PJA89652.1"/>
    </source>
</evidence>
<keyword evidence="1" id="KW-1133">Transmembrane helix</keyword>
<organism evidence="2 3">
    <name type="scientific">Candidatus Magasanikbacteria bacterium CG_4_9_14_3_um_filter_32_9</name>
    <dbReference type="NCBI Taxonomy" id="1974644"/>
    <lineage>
        <taxon>Bacteria</taxon>
        <taxon>Candidatus Magasanikiibacteriota</taxon>
    </lineage>
</organism>
<keyword evidence="1" id="KW-0472">Membrane</keyword>